<proteinExistence type="predicted"/>
<organism evidence="1 2">
    <name type="scientific">Albidovulum marisflavi</name>
    <dbReference type="NCBI Taxonomy" id="2984159"/>
    <lineage>
        <taxon>Bacteria</taxon>
        <taxon>Pseudomonadati</taxon>
        <taxon>Pseudomonadota</taxon>
        <taxon>Alphaproteobacteria</taxon>
        <taxon>Rhodobacterales</taxon>
        <taxon>Paracoccaceae</taxon>
        <taxon>Albidovulum</taxon>
    </lineage>
</organism>
<keyword evidence="2" id="KW-1185">Reference proteome</keyword>
<protein>
    <submittedName>
        <fullName evidence="1">Uncharacterized protein</fullName>
    </submittedName>
</protein>
<accession>A0ABT2ZCT0</accession>
<comment type="caution">
    <text evidence="1">The sequence shown here is derived from an EMBL/GenBank/DDBJ whole genome shotgun (WGS) entry which is preliminary data.</text>
</comment>
<dbReference type="Proteomes" id="UP001652542">
    <property type="component" value="Unassembled WGS sequence"/>
</dbReference>
<gene>
    <name evidence="1" type="ORF">OEW28_09670</name>
</gene>
<evidence type="ECO:0000313" key="1">
    <source>
        <dbReference type="EMBL" id="MCV2868896.1"/>
    </source>
</evidence>
<dbReference type="RefSeq" id="WP_263734559.1">
    <property type="nucleotide sequence ID" value="NZ_JAOWKY010000002.1"/>
</dbReference>
<reference evidence="1 2" key="1">
    <citation type="submission" date="2022-10" db="EMBL/GenBank/DDBJ databases">
        <title>Defluviimonas sp. nov., isolated from ocean surface water.</title>
        <authorList>
            <person name="He W."/>
            <person name="Wang L."/>
            <person name="Zhang D.-F."/>
        </authorList>
    </citation>
    <scope>NUCLEOTIDE SEQUENCE [LARGE SCALE GENOMIC DNA]</scope>
    <source>
        <strain evidence="1 2">WL0002</strain>
    </source>
</reference>
<name>A0ABT2ZCT0_9RHOB</name>
<evidence type="ECO:0000313" key="2">
    <source>
        <dbReference type="Proteomes" id="UP001652542"/>
    </source>
</evidence>
<sequence length="61" mass="6548">MITTDIRIALIAAGPREIGGPRQMMKAAPIAKASGLRICIHFRRAGGFLFQTTQAVRPGGR</sequence>
<dbReference type="EMBL" id="JAOWKY010000002">
    <property type="protein sequence ID" value="MCV2868896.1"/>
    <property type="molecule type" value="Genomic_DNA"/>
</dbReference>